<dbReference type="PANTHER" id="PTHR42085">
    <property type="entry name" value="F-BOX DOMAIN-CONTAINING PROTEIN"/>
    <property type="match status" value="1"/>
</dbReference>
<gene>
    <name evidence="1" type="ORF">FJTKL_08567</name>
</gene>
<dbReference type="InterPro" id="IPR038883">
    <property type="entry name" value="AN11006-like"/>
</dbReference>
<organism evidence="1 2">
    <name type="scientific">Diaporthe vaccinii</name>
    <dbReference type="NCBI Taxonomy" id="105482"/>
    <lineage>
        <taxon>Eukaryota</taxon>
        <taxon>Fungi</taxon>
        <taxon>Dikarya</taxon>
        <taxon>Ascomycota</taxon>
        <taxon>Pezizomycotina</taxon>
        <taxon>Sordariomycetes</taxon>
        <taxon>Sordariomycetidae</taxon>
        <taxon>Diaporthales</taxon>
        <taxon>Diaporthaceae</taxon>
        <taxon>Diaporthe</taxon>
        <taxon>Diaporthe eres species complex</taxon>
    </lineage>
</organism>
<comment type="caution">
    <text evidence="1">The sequence shown here is derived from an EMBL/GenBank/DDBJ whole genome shotgun (WGS) entry which is preliminary data.</text>
</comment>
<name>A0ABR4ERH6_9PEZI</name>
<dbReference type="Proteomes" id="UP001600888">
    <property type="component" value="Unassembled WGS sequence"/>
</dbReference>
<sequence>MANENSKQGFGMSKQQSHTPEGTAVSRFLADKVIEFLDLPAEIRNMIYWNVLVKKYNGYCFRQPSLTLVNKQIRSESLPILYGNALFSICLRRYSLNFKQLLWRWPLPPAMSNLAHITRLDIRFSLGIRGHWRGSAVQIHMRKTEADGSHLMNKELMGRPGLRWKRGAGIRAFYNYLILDPLTSGQHQLTSEENLSVNSGRDRVVRGLLYFAEKCPAAAEWVWMAAKVHNRNI</sequence>
<evidence type="ECO:0000313" key="2">
    <source>
        <dbReference type="Proteomes" id="UP001600888"/>
    </source>
</evidence>
<evidence type="ECO:0000313" key="1">
    <source>
        <dbReference type="EMBL" id="KAL2285043.1"/>
    </source>
</evidence>
<keyword evidence="2" id="KW-1185">Reference proteome</keyword>
<protein>
    <recommendedName>
        <fullName evidence="3">F-box domain-containing protein</fullName>
    </recommendedName>
</protein>
<accession>A0ABR4ERH6</accession>
<reference evidence="1 2" key="1">
    <citation type="submission" date="2024-03" db="EMBL/GenBank/DDBJ databases">
        <title>A high-quality draft genome sequence of Diaporthe vaccinii, a causative agent of upright dieback and viscid rot disease in cranberry plants.</title>
        <authorList>
            <person name="Sarrasin M."/>
            <person name="Lang B.F."/>
            <person name="Burger G."/>
        </authorList>
    </citation>
    <scope>NUCLEOTIDE SEQUENCE [LARGE SCALE GENOMIC DNA]</scope>
    <source>
        <strain evidence="1 2">IS7</strain>
    </source>
</reference>
<evidence type="ECO:0008006" key="3">
    <source>
        <dbReference type="Google" id="ProtNLM"/>
    </source>
</evidence>
<proteinExistence type="predicted"/>
<dbReference type="PANTHER" id="PTHR42085:SF8">
    <property type="entry name" value="F-BOX DOMAIN-CONTAINING PROTEIN"/>
    <property type="match status" value="1"/>
</dbReference>
<dbReference type="EMBL" id="JBAWTH010000033">
    <property type="protein sequence ID" value="KAL2285043.1"/>
    <property type="molecule type" value="Genomic_DNA"/>
</dbReference>